<protein>
    <submittedName>
        <fullName evidence="1">Uncharacterized protein</fullName>
    </submittedName>
</protein>
<accession>A0A5B7ILV3</accession>
<evidence type="ECO:0000313" key="2">
    <source>
        <dbReference type="Proteomes" id="UP000324222"/>
    </source>
</evidence>
<organism evidence="1 2">
    <name type="scientific">Portunus trituberculatus</name>
    <name type="common">Swimming crab</name>
    <name type="synonym">Neptunus trituberculatus</name>
    <dbReference type="NCBI Taxonomy" id="210409"/>
    <lineage>
        <taxon>Eukaryota</taxon>
        <taxon>Metazoa</taxon>
        <taxon>Ecdysozoa</taxon>
        <taxon>Arthropoda</taxon>
        <taxon>Crustacea</taxon>
        <taxon>Multicrustacea</taxon>
        <taxon>Malacostraca</taxon>
        <taxon>Eumalacostraca</taxon>
        <taxon>Eucarida</taxon>
        <taxon>Decapoda</taxon>
        <taxon>Pleocyemata</taxon>
        <taxon>Brachyura</taxon>
        <taxon>Eubrachyura</taxon>
        <taxon>Portunoidea</taxon>
        <taxon>Portunidae</taxon>
        <taxon>Portuninae</taxon>
        <taxon>Portunus</taxon>
    </lineage>
</organism>
<gene>
    <name evidence="1" type="ORF">E2C01_077638</name>
</gene>
<dbReference type="AlphaFoldDB" id="A0A5B7ILV3"/>
<proteinExistence type="predicted"/>
<name>A0A5B7ILV3_PORTR</name>
<comment type="caution">
    <text evidence="1">The sequence shown here is derived from an EMBL/GenBank/DDBJ whole genome shotgun (WGS) entry which is preliminary data.</text>
</comment>
<evidence type="ECO:0000313" key="1">
    <source>
        <dbReference type="EMBL" id="MPC82949.1"/>
    </source>
</evidence>
<dbReference type="EMBL" id="VSRR010061137">
    <property type="protein sequence ID" value="MPC82949.1"/>
    <property type="molecule type" value="Genomic_DNA"/>
</dbReference>
<keyword evidence="2" id="KW-1185">Reference proteome</keyword>
<reference evidence="1 2" key="1">
    <citation type="submission" date="2019-05" db="EMBL/GenBank/DDBJ databases">
        <title>Another draft genome of Portunus trituberculatus and its Hox gene families provides insights of decapod evolution.</title>
        <authorList>
            <person name="Jeong J.-H."/>
            <person name="Song I."/>
            <person name="Kim S."/>
            <person name="Choi T."/>
            <person name="Kim D."/>
            <person name="Ryu S."/>
            <person name="Kim W."/>
        </authorList>
    </citation>
    <scope>NUCLEOTIDE SEQUENCE [LARGE SCALE GENOMIC DNA]</scope>
    <source>
        <tissue evidence="1">Muscle</tissue>
    </source>
</reference>
<dbReference type="Proteomes" id="UP000324222">
    <property type="component" value="Unassembled WGS sequence"/>
</dbReference>
<sequence length="60" mass="6784">MARLLPAPNGSPRQLDLLRALWLFRLPESIRAVIPNAEEIDENELQEKYDHLTVALTASS</sequence>